<dbReference type="RefSeq" id="WP_082641619.1">
    <property type="nucleotide sequence ID" value="NZ_FMAU01000001.1"/>
</dbReference>
<reference evidence="12" key="1">
    <citation type="submission" date="2016-08" db="EMBL/GenBank/DDBJ databases">
        <authorList>
            <person name="Varghese N."/>
            <person name="Submissions Spin"/>
        </authorList>
    </citation>
    <scope>NUCLEOTIDE SEQUENCE [LARGE SCALE GENOMIC DNA]</scope>
    <source>
        <strain evidence="12">SGD-1123</strain>
    </source>
</reference>
<keyword evidence="6 9" id="KW-1133">Transmembrane helix</keyword>
<dbReference type="OrthoDB" id="9815614at2"/>
<dbReference type="InterPro" id="IPR055348">
    <property type="entry name" value="DctQ"/>
</dbReference>
<keyword evidence="12" id="KW-1185">Reference proteome</keyword>
<keyword evidence="7 9" id="KW-0472">Membrane</keyword>
<feature type="transmembrane region" description="Helical" evidence="9">
    <location>
        <begin position="49"/>
        <end position="66"/>
    </location>
</feature>
<evidence type="ECO:0000256" key="3">
    <source>
        <dbReference type="ARBA" id="ARBA00022475"/>
    </source>
</evidence>
<evidence type="ECO:0000256" key="9">
    <source>
        <dbReference type="SAM" id="Phobius"/>
    </source>
</evidence>
<proteinExistence type="inferred from homology"/>
<dbReference type="PANTHER" id="PTHR35011:SF2">
    <property type="entry name" value="2,3-DIKETO-L-GULONATE TRAP TRANSPORTER SMALL PERMEASE PROTEIN YIAM"/>
    <property type="match status" value="1"/>
</dbReference>
<dbReference type="GO" id="GO:0015740">
    <property type="term" value="P:C4-dicarboxylate transport"/>
    <property type="evidence" value="ECO:0007669"/>
    <property type="project" value="TreeGrafter"/>
</dbReference>
<feature type="transmembrane region" description="Helical" evidence="9">
    <location>
        <begin position="128"/>
        <end position="147"/>
    </location>
</feature>
<dbReference type="PANTHER" id="PTHR35011">
    <property type="entry name" value="2,3-DIKETO-L-GULONATE TRAP TRANSPORTER SMALL PERMEASE PROTEIN YIAM"/>
    <property type="match status" value="1"/>
</dbReference>
<dbReference type="InterPro" id="IPR007387">
    <property type="entry name" value="TRAP_DctQ"/>
</dbReference>
<name>A0A1C3ZHJ4_9BACI</name>
<evidence type="ECO:0000259" key="10">
    <source>
        <dbReference type="Pfam" id="PF04290"/>
    </source>
</evidence>
<feature type="transmembrane region" description="Helical" evidence="9">
    <location>
        <begin position="86"/>
        <end position="107"/>
    </location>
</feature>
<feature type="transmembrane region" description="Helical" evidence="9">
    <location>
        <begin position="15"/>
        <end position="37"/>
    </location>
</feature>
<dbReference type="GO" id="GO:0022857">
    <property type="term" value="F:transmembrane transporter activity"/>
    <property type="evidence" value="ECO:0007669"/>
    <property type="project" value="TreeGrafter"/>
</dbReference>
<evidence type="ECO:0000256" key="1">
    <source>
        <dbReference type="ARBA" id="ARBA00004429"/>
    </source>
</evidence>
<evidence type="ECO:0000256" key="4">
    <source>
        <dbReference type="ARBA" id="ARBA00022519"/>
    </source>
</evidence>
<keyword evidence="2" id="KW-0813">Transport</keyword>
<keyword evidence="4" id="KW-0997">Cell inner membrane</keyword>
<organism evidence="11 12">
    <name type="scientific">[Bacillus] enclensis</name>
    <dbReference type="NCBI Taxonomy" id="1402860"/>
    <lineage>
        <taxon>Bacteria</taxon>
        <taxon>Bacillati</taxon>
        <taxon>Bacillota</taxon>
        <taxon>Bacilli</taxon>
        <taxon>Bacillales</taxon>
        <taxon>Bacillaceae</taxon>
        <taxon>Rossellomorea</taxon>
    </lineage>
</organism>
<keyword evidence="5 9" id="KW-0812">Transmembrane</keyword>
<dbReference type="Proteomes" id="UP000181997">
    <property type="component" value="Unassembled WGS sequence"/>
</dbReference>
<sequence length="176" mass="19905">MKYVSNIVASFEKKLAIILMFAMAVIVAAAVLFRYVFKEPLFWAGEVSVFLLIYITFIGGSLGLKYKTQASMTLITDYLPEKVNKWVAILAHIFMLLFMSILLFYCFSWITSPSVAIQKSSAILMPMWIPYAILPVGLLCASIHLISNMIDITNNQRFDSEMMNNLHAAAKESEEK</sequence>
<evidence type="ECO:0000256" key="2">
    <source>
        <dbReference type="ARBA" id="ARBA00022448"/>
    </source>
</evidence>
<accession>A0A1C3ZHJ4</accession>
<gene>
    <name evidence="11" type="ORF">GA0061094_0715</name>
</gene>
<evidence type="ECO:0000256" key="7">
    <source>
        <dbReference type="ARBA" id="ARBA00023136"/>
    </source>
</evidence>
<dbReference type="GO" id="GO:0005886">
    <property type="term" value="C:plasma membrane"/>
    <property type="evidence" value="ECO:0007669"/>
    <property type="project" value="UniProtKB-SubCell"/>
</dbReference>
<evidence type="ECO:0000256" key="5">
    <source>
        <dbReference type="ARBA" id="ARBA00022692"/>
    </source>
</evidence>
<evidence type="ECO:0000313" key="12">
    <source>
        <dbReference type="Proteomes" id="UP000181997"/>
    </source>
</evidence>
<keyword evidence="3" id="KW-1003">Cell membrane</keyword>
<evidence type="ECO:0000313" key="11">
    <source>
        <dbReference type="EMBL" id="SCB81835.1"/>
    </source>
</evidence>
<dbReference type="AlphaFoldDB" id="A0A1C3ZHJ4"/>
<comment type="subcellular location">
    <subcellularLocation>
        <location evidence="1">Cell inner membrane</location>
        <topology evidence="1">Multi-pass membrane protein</topology>
    </subcellularLocation>
</comment>
<dbReference type="Pfam" id="PF04290">
    <property type="entry name" value="DctQ"/>
    <property type="match status" value="1"/>
</dbReference>
<comment type="similarity">
    <text evidence="8">Belongs to the TRAP transporter small permease family.</text>
</comment>
<feature type="domain" description="Tripartite ATP-independent periplasmic transporters DctQ component" evidence="10">
    <location>
        <begin position="23"/>
        <end position="151"/>
    </location>
</feature>
<dbReference type="EMBL" id="FMAU01000001">
    <property type="protein sequence ID" value="SCB81835.1"/>
    <property type="molecule type" value="Genomic_DNA"/>
</dbReference>
<evidence type="ECO:0000256" key="8">
    <source>
        <dbReference type="ARBA" id="ARBA00038436"/>
    </source>
</evidence>
<evidence type="ECO:0000256" key="6">
    <source>
        <dbReference type="ARBA" id="ARBA00022989"/>
    </source>
</evidence>
<protein>
    <submittedName>
        <fullName evidence="11">TRAP-type C4-dicarboxylate transport system, small permease component</fullName>
    </submittedName>
</protein>